<dbReference type="EMBL" id="CAJVPK010000080">
    <property type="protein sequence ID" value="CAG8444395.1"/>
    <property type="molecule type" value="Genomic_DNA"/>
</dbReference>
<name>A0A9N8YSD6_9GLOM</name>
<accession>A0A9N8YSD6</accession>
<protein>
    <submittedName>
        <fullName evidence="1">3757_t:CDS:1</fullName>
    </submittedName>
</protein>
<evidence type="ECO:0000313" key="2">
    <source>
        <dbReference type="Proteomes" id="UP000789706"/>
    </source>
</evidence>
<dbReference type="Proteomes" id="UP000789706">
    <property type="component" value="Unassembled WGS sequence"/>
</dbReference>
<evidence type="ECO:0000313" key="1">
    <source>
        <dbReference type="EMBL" id="CAG8444395.1"/>
    </source>
</evidence>
<gene>
    <name evidence="1" type="ORF">DEBURN_LOCUS1689</name>
</gene>
<reference evidence="1" key="1">
    <citation type="submission" date="2021-06" db="EMBL/GenBank/DDBJ databases">
        <authorList>
            <person name="Kallberg Y."/>
            <person name="Tangrot J."/>
            <person name="Rosling A."/>
        </authorList>
    </citation>
    <scope>NUCLEOTIDE SEQUENCE</scope>
    <source>
        <strain evidence="1">AZ414A</strain>
    </source>
</reference>
<sequence length="40" mass="4830">MPCYNECVEDSINRYIRTRLFRNTESKNRLSSSELEFAEK</sequence>
<keyword evidence="2" id="KW-1185">Reference proteome</keyword>
<comment type="caution">
    <text evidence="1">The sequence shown here is derived from an EMBL/GenBank/DDBJ whole genome shotgun (WGS) entry which is preliminary data.</text>
</comment>
<dbReference type="AlphaFoldDB" id="A0A9N8YSD6"/>
<proteinExistence type="predicted"/>
<organism evidence="1 2">
    <name type="scientific">Diversispora eburnea</name>
    <dbReference type="NCBI Taxonomy" id="1213867"/>
    <lineage>
        <taxon>Eukaryota</taxon>
        <taxon>Fungi</taxon>
        <taxon>Fungi incertae sedis</taxon>
        <taxon>Mucoromycota</taxon>
        <taxon>Glomeromycotina</taxon>
        <taxon>Glomeromycetes</taxon>
        <taxon>Diversisporales</taxon>
        <taxon>Diversisporaceae</taxon>
        <taxon>Diversispora</taxon>
    </lineage>
</organism>